<organism evidence="2 3">
    <name type="scientific">Meganyctiphanes norvegica</name>
    <name type="common">Northern krill</name>
    <name type="synonym">Thysanopoda norvegica</name>
    <dbReference type="NCBI Taxonomy" id="48144"/>
    <lineage>
        <taxon>Eukaryota</taxon>
        <taxon>Metazoa</taxon>
        <taxon>Ecdysozoa</taxon>
        <taxon>Arthropoda</taxon>
        <taxon>Crustacea</taxon>
        <taxon>Multicrustacea</taxon>
        <taxon>Malacostraca</taxon>
        <taxon>Eumalacostraca</taxon>
        <taxon>Eucarida</taxon>
        <taxon>Euphausiacea</taxon>
        <taxon>Euphausiidae</taxon>
        <taxon>Meganyctiphanes</taxon>
    </lineage>
</organism>
<gene>
    <name evidence="2" type="ORF">MNOR_LOCUS22319</name>
</gene>
<dbReference type="InterPro" id="IPR013151">
    <property type="entry name" value="Immunoglobulin_dom"/>
</dbReference>
<evidence type="ECO:0000313" key="2">
    <source>
        <dbReference type="EMBL" id="CAL4121148.1"/>
    </source>
</evidence>
<evidence type="ECO:0000259" key="1">
    <source>
        <dbReference type="PROSITE" id="PS50835"/>
    </source>
</evidence>
<dbReference type="FunFam" id="2.60.40.10:FF:000437">
    <property type="entry name" value="Beat-IIIc, isoform A"/>
    <property type="match status" value="1"/>
</dbReference>
<keyword evidence="3" id="KW-1185">Reference proteome</keyword>
<dbReference type="EMBL" id="CAXKWB010018688">
    <property type="protein sequence ID" value="CAL4121148.1"/>
    <property type="molecule type" value="Genomic_DNA"/>
</dbReference>
<dbReference type="InterPro" id="IPR036179">
    <property type="entry name" value="Ig-like_dom_sf"/>
</dbReference>
<dbReference type="SUPFAM" id="SSF48726">
    <property type="entry name" value="Immunoglobulin"/>
    <property type="match status" value="1"/>
</dbReference>
<dbReference type="Proteomes" id="UP001497623">
    <property type="component" value="Unassembled WGS sequence"/>
</dbReference>
<comment type="caution">
    <text evidence="2">The sequence shown here is derived from an EMBL/GenBank/DDBJ whole genome shotgun (WGS) entry which is preliminary data.</text>
</comment>
<dbReference type="PROSITE" id="PS50835">
    <property type="entry name" value="IG_LIKE"/>
    <property type="match status" value="1"/>
</dbReference>
<dbReference type="InterPro" id="IPR013783">
    <property type="entry name" value="Ig-like_fold"/>
</dbReference>
<dbReference type="PANTHER" id="PTHR21261">
    <property type="entry name" value="BEAT PROTEIN"/>
    <property type="match status" value="1"/>
</dbReference>
<dbReference type="Pfam" id="PF00047">
    <property type="entry name" value="ig"/>
    <property type="match status" value="1"/>
</dbReference>
<accession>A0AAV2RBS2</accession>
<protein>
    <recommendedName>
        <fullName evidence="1">Ig-like domain-containing protein</fullName>
    </recommendedName>
</protein>
<feature type="non-terminal residue" evidence="2">
    <location>
        <position position="145"/>
    </location>
</feature>
<sequence>MCCSTLFILILLLIYCGKVGGLFISQFNVPATALRGEDVTLWCHYKLEMDTLYSLTWWKDDQQFFRYKPGGRPEKQLYDVQGVKVDTSSMKINSLTLVHVGLRSTGKYRCEVLADAPSYEKHIQSTNFTVVEQPRGAPRITGIPE</sequence>
<dbReference type="Gene3D" id="2.60.40.10">
    <property type="entry name" value="Immunoglobulins"/>
    <property type="match status" value="1"/>
</dbReference>
<dbReference type="SMART" id="SM00409">
    <property type="entry name" value="IG"/>
    <property type="match status" value="1"/>
</dbReference>
<name>A0AAV2RBS2_MEGNR</name>
<feature type="domain" description="Ig-like" evidence="1">
    <location>
        <begin position="36"/>
        <end position="124"/>
    </location>
</feature>
<proteinExistence type="predicted"/>
<dbReference type="InterPro" id="IPR003599">
    <property type="entry name" value="Ig_sub"/>
</dbReference>
<dbReference type="PANTHER" id="PTHR21261:SF15">
    <property type="entry name" value="BEATEN PATH IIIA, ISOFORM D-RELATED"/>
    <property type="match status" value="1"/>
</dbReference>
<reference evidence="2 3" key="1">
    <citation type="submission" date="2024-05" db="EMBL/GenBank/DDBJ databases">
        <authorList>
            <person name="Wallberg A."/>
        </authorList>
    </citation>
    <scope>NUCLEOTIDE SEQUENCE [LARGE SCALE GENOMIC DNA]</scope>
</reference>
<dbReference type="InterPro" id="IPR007110">
    <property type="entry name" value="Ig-like_dom"/>
</dbReference>
<evidence type="ECO:0000313" key="3">
    <source>
        <dbReference type="Proteomes" id="UP001497623"/>
    </source>
</evidence>
<dbReference type="AlphaFoldDB" id="A0AAV2RBS2"/>